<dbReference type="InterPro" id="IPR009145">
    <property type="entry name" value="U2AF_small"/>
</dbReference>
<evidence type="ECO:0000256" key="8">
    <source>
        <dbReference type="SAM" id="MobiDB-lite"/>
    </source>
</evidence>
<dbReference type="InterPro" id="IPR035979">
    <property type="entry name" value="RBD_domain_sf"/>
</dbReference>
<dbReference type="Gene3D" id="3.30.70.330">
    <property type="match status" value="1"/>
</dbReference>
<evidence type="ECO:0000256" key="2">
    <source>
        <dbReference type="ARBA" id="ARBA00022737"/>
    </source>
</evidence>
<keyword evidence="3 6" id="KW-0863">Zinc-finger</keyword>
<evidence type="ECO:0000256" key="5">
    <source>
        <dbReference type="ARBA" id="ARBA00022884"/>
    </source>
</evidence>
<dbReference type="GO" id="GO:0003723">
    <property type="term" value="F:RNA binding"/>
    <property type="evidence" value="ECO:0007669"/>
    <property type="project" value="UniProtKB-KW"/>
</dbReference>
<gene>
    <name evidence="11" type="primary">LOC103511886</name>
</gene>
<dbReference type="Proteomes" id="UP000079169">
    <property type="component" value="Unplaced"/>
</dbReference>
<evidence type="ECO:0000259" key="9">
    <source>
        <dbReference type="PROSITE" id="PS50103"/>
    </source>
</evidence>
<keyword evidence="7" id="KW-0175">Coiled coil</keyword>
<dbReference type="SUPFAM" id="SSF54928">
    <property type="entry name" value="RNA-binding domain, RBD"/>
    <property type="match status" value="1"/>
</dbReference>
<organism evidence="10 11">
    <name type="scientific">Diaphorina citri</name>
    <name type="common">Asian citrus psyllid</name>
    <dbReference type="NCBI Taxonomy" id="121845"/>
    <lineage>
        <taxon>Eukaryota</taxon>
        <taxon>Metazoa</taxon>
        <taxon>Ecdysozoa</taxon>
        <taxon>Arthropoda</taxon>
        <taxon>Hexapoda</taxon>
        <taxon>Insecta</taxon>
        <taxon>Pterygota</taxon>
        <taxon>Neoptera</taxon>
        <taxon>Paraneoptera</taxon>
        <taxon>Hemiptera</taxon>
        <taxon>Sternorrhyncha</taxon>
        <taxon>Psylloidea</taxon>
        <taxon>Psyllidae</taxon>
        <taxon>Diaphorininae</taxon>
        <taxon>Diaphorina</taxon>
    </lineage>
</organism>
<keyword evidence="4 6" id="KW-0862">Zinc</keyword>
<sequence>MKPRVNVSFFFKFLLSEEEANQKSSFYLAWQKEQEALELFVRIEEQRIQEELHKKWIEEEFKAQQEWKKNQEKIASFKAEKAKQELLIQEEWEKEQKRLRDIEEKNRQEKEEREAQEKEFKKSIEDFIEGVCNELPDGFRTNVETKPDKELCPFYSKVGACRFFDHCSSEFYDDVLPELRSLGQVTQFKVCCNKSPHLRGNVYVSYSNEREALRAFYALTGRFYGGKQIRGQFCNVPLWSKAMCGLFMRNKCPKGGACNFLHVFRNPTSEFAQADLDRKDSVRSTTVSTSKRNSSWAWNSSDSSDSVSENENDSRNKTQRARKRSRHKSRSKERDKDWKKRRSRSPSYKKRTRHDSDNCDYEYYKHKKRKHTSDRSREKR</sequence>
<feature type="domain" description="C3H1-type" evidence="9">
    <location>
        <begin position="146"/>
        <end position="167"/>
    </location>
</feature>
<dbReference type="InterPro" id="IPR003954">
    <property type="entry name" value="RRM_euk-type"/>
</dbReference>
<evidence type="ECO:0000256" key="7">
    <source>
        <dbReference type="SAM" id="Coils"/>
    </source>
</evidence>
<name>A0A3Q0J3P2_DIACI</name>
<keyword evidence="10" id="KW-1185">Reference proteome</keyword>
<dbReference type="PANTHER" id="PTHR12620">
    <property type="entry name" value="U2 SNRNP AUXILIARY FACTOR, SMALL SUBUNIT"/>
    <property type="match status" value="1"/>
</dbReference>
<dbReference type="InterPro" id="IPR000571">
    <property type="entry name" value="Znf_CCCH"/>
</dbReference>
<feature type="zinc finger region" description="C3H1-type" evidence="6">
    <location>
        <begin position="146"/>
        <end position="167"/>
    </location>
</feature>
<dbReference type="RefSeq" id="XP_026681310.1">
    <property type="nucleotide sequence ID" value="XM_026825509.1"/>
</dbReference>
<evidence type="ECO:0000256" key="1">
    <source>
        <dbReference type="ARBA" id="ARBA00022723"/>
    </source>
</evidence>
<dbReference type="SMART" id="SM00356">
    <property type="entry name" value="ZnF_C3H1"/>
    <property type="match status" value="2"/>
</dbReference>
<dbReference type="GO" id="GO:0008270">
    <property type="term" value="F:zinc ion binding"/>
    <property type="evidence" value="ECO:0007669"/>
    <property type="project" value="UniProtKB-KW"/>
</dbReference>
<evidence type="ECO:0000313" key="10">
    <source>
        <dbReference type="Proteomes" id="UP000079169"/>
    </source>
</evidence>
<dbReference type="InterPro" id="IPR012677">
    <property type="entry name" value="Nucleotide-bd_a/b_plait_sf"/>
</dbReference>
<feature type="compositionally biased region" description="Basic residues" evidence="8">
    <location>
        <begin position="339"/>
        <end position="353"/>
    </location>
</feature>
<evidence type="ECO:0000256" key="6">
    <source>
        <dbReference type="PROSITE-ProRule" id="PRU00723"/>
    </source>
</evidence>
<dbReference type="PRINTS" id="PR01848">
    <property type="entry name" value="U2AUXFACTOR"/>
</dbReference>
<keyword evidence="5" id="KW-0694">RNA-binding</keyword>
<dbReference type="GO" id="GO:0000398">
    <property type="term" value="P:mRNA splicing, via spliceosome"/>
    <property type="evidence" value="ECO:0007669"/>
    <property type="project" value="InterPro"/>
</dbReference>
<protein>
    <submittedName>
        <fullName evidence="11">U2 small nuclear ribonucleoprotein auxiliary factor 35 kDa subunit-related protein 2-like isoform X2</fullName>
    </submittedName>
</protein>
<dbReference type="SMART" id="SM00361">
    <property type="entry name" value="RRM_1"/>
    <property type="match status" value="1"/>
</dbReference>
<evidence type="ECO:0000256" key="3">
    <source>
        <dbReference type="ARBA" id="ARBA00022771"/>
    </source>
</evidence>
<keyword evidence="1 6" id="KW-0479">Metal-binding</keyword>
<feature type="region of interest" description="Disordered" evidence="8">
    <location>
        <begin position="293"/>
        <end position="380"/>
    </location>
</feature>
<dbReference type="AlphaFoldDB" id="A0A3Q0J3P2"/>
<feature type="compositionally biased region" description="Basic residues" evidence="8">
    <location>
        <begin position="317"/>
        <end position="331"/>
    </location>
</feature>
<dbReference type="GeneID" id="103511886"/>
<dbReference type="PROSITE" id="PS50103">
    <property type="entry name" value="ZF_C3H1"/>
    <property type="match status" value="2"/>
</dbReference>
<feature type="zinc finger region" description="C3H1-type" evidence="6">
    <location>
        <begin position="238"/>
        <end position="265"/>
    </location>
</feature>
<reference evidence="11" key="1">
    <citation type="submission" date="2025-08" db="UniProtKB">
        <authorList>
            <consortium name="RefSeq"/>
        </authorList>
    </citation>
    <scope>IDENTIFICATION</scope>
</reference>
<evidence type="ECO:0000313" key="11">
    <source>
        <dbReference type="RefSeq" id="XP_026681310.1"/>
    </source>
</evidence>
<dbReference type="GO" id="GO:0089701">
    <property type="term" value="C:U2AF complex"/>
    <property type="evidence" value="ECO:0007669"/>
    <property type="project" value="InterPro"/>
</dbReference>
<keyword evidence="2" id="KW-0677">Repeat</keyword>
<evidence type="ECO:0000256" key="4">
    <source>
        <dbReference type="ARBA" id="ARBA00022833"/>
    </source>
</evidence>
<feature type="compositionally biased region" description="Low complexity" evidence="8">
    <location>
        <begin position="293"/>
        <end position="309"/>
    </location>
</feature>
<accession>A0A3Q0J3P2</accession>
<feature type="domain" description="C3H1-type" evidence="9">
    <location>
        <begin position="238"/>
        <end position="265"/>
    </location>
</feature>
<feature type="coiled-coil region" evidence="7">
    <location>
        <begin position="92"/>
        <end position="126"/>
    </location>
</feature>
<proteinExistence type="predicted"/>